<dbReference type="AlphaFoldDB" id="A0A327SZU6"/>
<gene>
    <name evidence="1" type="ORF">LY11_01290</name>
</gene>
<dbReference type="EMBL" id="QLLR01000003">
    <property type="protein sequence ID" value="RAJ34398.1"/>
    <property type="molecule type" value="Genomic_DNA"/>
</dbReference>
<sequence>MKSLFNISPFILLLAPVFVMMILTFTISADQTSEVVVKNTVATSPLAKASVPIAK</sequence>
<dbReference type="RefSeq" id="WP_170132640.1">
    <property type="nucleotide sequence ID" value="NZ_QLLR01000003.1"/>
</dbReference>
<evidence type="ECO:0000313" key="2">
    <source>
        <dbReference type="Proteomes" id="UP000249754"/>
    </source>
</evidence>
<accession>A0A327SZU6</accession>
<proteinExistence type="predicted"/>
<reference evidence="1 2" key="1">
    <citation type="submission" date="2018-06" db="EMBL/GenBank/DDBJ databases">
        <title>Genomic Encyclopedia of Archaeal and Bacterial Type Strains, Phase II (KMG-II): from individual species to whole genera.</title>
        <authorList>
            <person name="Goeker M."/>
        </authorList>
    </citation>
    <scope>NUCLEOTIDE SEQUENCE [LARGE SCALE GENOMIC DNA]</scope>
    <source>
        <strain evidence="1 2">DSM 14825</strain>
    </source>
</reference>
<protein>
    <submittedName>
        <fullName evidence="1">Uncharacterized protein</fullName>
    </submittedName>
</protein>
<dbReference type="Proteomes" id="UP000249754">
    <property type="component" value="Unassembled WGS sequence"/>
</dbReference>
<name>A0A327SZU6_9SPHI</name>
<organism evidence="1 2">
    <name type="scientific">Pedobacter cryoconitis</name>
    <dbReference type="NCBI Taxonomy" id="188932"/>
    <lineage>
        <taxon>Bacteria</taxon>
        <taxon>Pseudomonadati</taxon>
        <taxon>Bacteroidota</taxon>
        <taxon>Sphingobacteriia</taxon>
        <taxon>Sphingobacteriales</taxon>
        <taxon>Sphingobacteriaceae</taxon>
        <taxon>Pedobacter</taxon>
    </lineage>
</organism>
<comment type="caution">
    <text evidence="1">The sequence shown here is derived from an EMBL/GenBank/DDBJ whole genome shotgun (WGS) entry which is preliminary data.</text>
</comment>
<evidence type="ECO:0000313" key="1">
    <source>
        <dbReference type="EMBL" id="RAJ34398.1"/>
    </source>
</evidence>